<dbReference type="AlphaFoldDB" id="A0AAD8QB07"/>
<name>A0AAD8QB07_9PEZI</name>
<evidence type="ECO:0000313" key="2">
    <source>
        <dbReference type="Proteomes" id="UP001230504"/>
    </source>
</evidence>
<protein>
    <submittedName>
        <fullName evidence="1">Uncharacterized protein</fullName>
    </submittedName>
</protein>
<sequence>MQNHSNYPAAGGGARGLHAWIGGSNLIIGRIPGGPCLLRGQTLASTRDKYWGFCAEITQAEKHIGSPFRTSAWRGFSRRSPASSPPPPPWVRPTRAGDNIYASVITAAASSTGFFLACTSVWRSASACSQLSGVTLTYGDNTMRIGFKRVSLVYDVSSPSTMASENYVREGASVKVHDRQFFQVRFL</sequence>
<reference evidence="1" key="1">
    <citation type="submission" date="2021-06" db="EMBL/GenBank/DDBJ databases">
        <title>Comparative genomics, transcriptomics and evolutionary studies reveal genomic signatures of adaptation to plant cell wall in hemibiotrophic fungi.</title>
        <authorList>
            <consortium name="DOE Joint Genome Institute"/>
            <person name="Baroncelli R."/>
            <person name="Diaz J.F."/>
            <person name="Benocci T."/>
            <person name="Peng M."/>
            <person name="Battaglia E."/>
            <person name="Haridas S."/>
            <person name="Andreopoulos W."/>
            <person name="Labutti K."/>
            <person name="Pangilinan J."/>
            <person name="Floch G.L."/>
            <person name="Makela M.R."/>
            <person name="Henrissat B."/>
            <person name="Grigoriev I.V."/>
            <person name="Crouch J.A."/>
            <person name="De Vries R.P."/>
            <person name="Sukno S.A."/>
            <person name="Thon M.R."/>
        </authorList>
    </citation>
    <scope>NUCLEOTIDE SEQUENCE</scope>
    <source>
        <strain evidence="1">CBS 125086</strain>
    </source>
</reference>
<dbReference type="GeneID" id="85448850"/>
<gene>
    <name evidence="1" type="ORF">LY79DRAFT_683344</name>
</gene>
<dbReference type="Proteomes" id="UP001230504">
    <property type="component" value="Unassembled WGS sequence"/>
</dbReference>
<accession>A0AAD8QB07</accession>
<dbReference type="EMBL" id="JAHLJV010000002">
    <property type="protein sequence ID" value="KAK1599340.1"/>
    <property type="molecule type" value="Genomic_DNA"/>
</dbReference>
<keyword evidence="2" id="KW-1185">Reference proteome</keyword>
<proteinExistence type="predicted"/>
<evidence type="ECO:0000313" key="1">
    <source>
        <dbReference type="EMBL" id="KAK1599340.1"/>
    </source>
</evidence>
<organism evidence="1 2">
    <name type="scientific">Colletotrichum navitas</name>
    <dbReference type="NCBI Taxonomy" id="681940"/>
    <lineage>
        <taxon>Eukaryota</taxon>
        <taxon>Fungi</taxon>
        <taxon>Dikarya</taxon>
        <taxon>Ascomycota</taxon>
        <taxon>Pezizomycotina</taxon>
        <taxon>Sordariomycetes</taxon>
        <taxon>Hypocreomycetidae</taxon>
        <taxon>Glomerellales</taxon>
        <taxon>Glomerellaceae</taxon>
        <taxon>Colletotrichum</taxon>
        <taxon>Colletotrichum graminicola species complex</taxon>
    </lineage>
</organism>
<comment type="caution">
    <text evidence="1">The sequence shown here is derived from an EMBL/GenBank/DDBJ whole genome shotgun (WGS) entry which is preliminary data.</text>
</comment>
<dbReference type="RefSeq" id="XP_060419929.1">
    <property type="nucleotide sequence ID" value="XM_060564610.1"/>
</dbReference>